<feature type="compositionally biased region" description="Polar residues" evidence="1">
    <location>
        <begin position="261"/>
        <end position="278"/>
    </location>
</feature>
<dbReference type="InterPro" id="IPR038870">
    <property type="entry name" value="UBAP1"/>
</dbReference>
<dbReference type="OrthoDB" id="2018023at2759"/>
<evidence type="ECO:0000259" key="2">
    <source>
        <dbReference type="PROSITE" id="PS51497"/>
    </source>
</evidence>
<evidence type="ECO:0000313" key="4">
    <source>
        <dbReference type="Proteomes" id="UP000281406"/>
    </source>
</evidence>
<organism evidence="3 4">
    <name type="scientific">Anabarilius grahami</name>
    <name type="common">Kanglang fish</name>
    <name type="synonym">Barilius grahami</name>
    <dbReference type="NCBI Taxonomy" id="495550"/>
    <lineage>
        <taxon>Eukaryota</taxon>
        <taxon>Metazoa</taxon>
        <taxon>Chordata</taxon>
        <taxon>Craniata</taxon>
        <taxon>Vertebrata</taxon>
        <taxon>Euteleostomi</taxon>
        <taxon>Actinopterygii</taxon>
        <taxon>Neopterygii</taxon>
        <taxon>Teleostei</taxon>
        <taxon>Ostariophysi</taxon>
        <taxon>Cypriniformes</taxon>
        <taxon>Xenocyprididae</taxon>
        <taxon>Xenocypridinae</taxon>
        <taxon>Xenocypridinae incertae sedis</taxon>
        <taxon>Anabarilius</taxon>
    </lineage>
</organism>
<evidence type="ECO:0000256" key="1">
    <source>
        <dbReference type="SAM" id="MobiDB-lite"/>
    </source>
</evidence>
<comment type="caution">
    <text evidence="3">The sequence shown here is derived from an EMBL/GenBank/DDBJ whole genome shotgun (WGS) entry which is preliminary data.</text>
</comment>
<dbReference type="InterPro" id="IPR023340">
    <property type="entry name" value="UMA"/>
</dbReference>
<reference evidence="3 4" key="1">
    <citation type="submission" date="2018-10" db="EMBL/GenBank/DDBJ databases">
        <title>Genome assembly for a Yunnan-Guizhou Plateau 3E fish, Anabarilius grahami (Regan), and its evolutionary and genetic applications.</title>
        <authorList>
            <person name="Jiang W."/>
        </authorList>
    </citation>
    <scope>NUCLEOTIDE SEQUENCE [LARGE SCALE GENOMIC DNA]</scope>
    <source>
        <strain evidence="3">AG-KIZ</strain>
        <tissue evidence="3">Muscle</tissue>
    </source>
</reference>
<dbReference type="PANTHER" id="PTHR15960">
    <property type="entry name" value="LD44032P"/>
    <property type="match status" value="1"/>
</dbReference>
<feature type="compositionally biased region" description="Acidic residues" evidence="1">
    <location>
        <begin position="236"/>
        <end position="252"/>
    </location>
</feature>
<dbReference type="AlphaFoldDB" id="A0A3N0Z2T4"/>
<feature type="domain" description="UMA" evidence="2">
    <location>
        <begin position="105"/>
        <end position="155"/>
    </location>
</feature>
<dbReference type="SUPFAM" id="SSF46934">
    <property type="entry name" value="UBA-like"/>
    <property type="match status" value="1"/>
</dbReference>
<protein>
    <submittedName>
        <fullName evidence="3">Ubiquitin-associated protein 1-like</fullName>
    </submittedName>
</protein>
<dbReference type="GO" id="GO:0043162">
    <property type="term" value="P:ubiquitin-dependent protein catabolic process via the multivesicular body sorting pathway"/>
    <property type="evidence" value="ECO:0007669"/>
    <property type="project" value="InterPro"/>
</dbReference>
<dbReference type="InterPro" id="IPR042575">
    <property type="entry name" value="UBAP1_C"/>
</dbReference>
<evidence type="ECO:0000313" key="3">
    <source>
        <dbReference type="EMBL" id="ROL52796.1"/>
    </source>
</evidence>
<dbReference type="InterPro" id="IPR009060">
    <property type="entry name" value="UBA-like_sf"/>
</dbReference>
<dbReference type="GO" id="GO:0043130">
    <property type="term" value="F:ubiquitin binding"/>
    <property type="evidence" value="ECO:0007669"/>
    <property type="project" value="InterPro"/>
</dbReference>
<dbReference type="CDD" id="cd14316">
    <property type="entry name" value="UBA2_UBAP1_like"/>
    <property type="match status" value="1"/>
</dbReference>
<sequence>MSDSPQVTHNLQLLLLSPDKNIACGACGVWKVTGARSRASLTRNVMAVIDKPEGQSAHVSHKERTSCFCYYAHVNLISTLCNRGTYDTHILQLTHTSKHCRMCSLDEVPFKVALDSVEIQLGQREPVTAPEIKIPDCAQILRDTKYSFTLEKRIMAVLGEQQRKNRKAKKAPPSVSPTCPPFWLMFSSPQQSRMVRIRSAEFWELGPRPRSLSLSAADSHRPRPLRAVQFLIADTDCEGGSDDESSSTEEDDVRCKERPKSSGSQCLRCSVRQTQRVSTPRPAPSCAPPIHKARPSSASSLKDIRKPVPPALSQTPQGSPHGSRAPRRKPVVMRNSGRRSSLTLLQPRPSSAGPLPSARPQKPASNGVRPRTSAGLQDAPADLLCALSQEERDLLEAVTQQGYTLRTAILALQRTGPKSLDQILSYLTSCDRLCRLGYEKTQVEEALEMFQNCESKASEFLFLLAQFCEMGFQQSTIKEVLLVHENHKERALEELMTRSG</sequence>
<dbReference type="PROSITE" id="PS51497">
    <property type="entry name" value="UMA"/>
    <property type="match status" value="1"/>
</dbReference>
<keyword evidence="4" id="KW-1185">Reference proteome</keyword>
<dbReference type="Pfam" id="PF21267">
    <property type="entry name" value="UBAP-1_UBA2"/>
    <property type="match status" value="1"/>
</dbReference>
<gene>
    <name evidence="3" type="ORF">DPX16_2302</name>
</gene>
<feature type="region of interest" description="Disordered" evidence="1">
    <location>
        <begin position="236"/>
        <end position="375"/>
    </location>
</feature>
<dbReference type="Proteomes" id="UP000281406">
    <property type="component" value="Unassembled WGS sequence"/>
</dbReference>
<dbReference type="EMBL" id="RJVU01014544">
    <property type="protein sequence ID" value="ROL52796.1"/>
    <property type="molecule type" value="Genomic_DNA"/>
</dbReference>
<proteinExistence type="predicted"/>
<dbReference type="PANTHER" id="PTHR15960:SF3">
    <property type="entry name" value="UBIQUITIN-ASSOCIATED PROTEIN 1-LIKE"/>
    <property type="match status" value="1"/>
</dbReference>
<accession>A0A3N0Z2T4</accession>
<dbReference type="GO" id="GO:0000813">
    <property type="term" value="C:ESCRT I complex"/>
    <property type="evidence" value="ECO:0007669"/>
    <property type="project" value="InterPro"/>
</dbReference>
<dbReference type="InterPro" id="IPR049467">
    <property type="entry name" value="UBAP-1-like_UBA2"/>
</dbReference>
<dbReference type="Gene3D" id="1.20.120.1920">
    <property type="entry name" value="UBAP1 SOUBA domain"/>
    <property type="match status" value="1"/>
</dbReference>
<name>A0A3N0Z2T4_ANAGA</name>